<dbReference type="Pfam" id="PF13419">
    <property type="entry name" value="HAD_2"/>
    <property type="match status" value="1"/>
</dbReference>
<dbReference type="SUPFAM" id="SSF56784">
    <property type="entry name" value="HAD-like"/>
    <property type="match status" value="1"/>
</dbReference>
<feature type="binding site" evidence="10">
    <location>
        <position position="18"/>
    </location>
    <ligand>
        <name>Mg(2+)</name>
        <dbReference type="ChEBI" id="CHEBI:18420"/>
    </ligand>
</feature>
<dbReference type="InterPro" id="IPR023214">
    <property type="entry name" value="HAD_sf"/>
</dbReference>
<evidence type="ECO:0000256" key="4">
    <source>
        <dbReference type="ARBA" id="ARBA00006171"/>
    </source>
</evidence>
<evidence type="ECO:0000256" key="6">
    <source>
        <dbReference type="ARBA" id="ARBA00022723"/>
    </source>
</evidence>
<gene>
    <name evidence="11" type="primary">gph</name>
    <name evidence="11" type="ORF">ACFQPS_20305</name>
</gene>
<dbReference type="Proteomes" id="UP001596456">
    <property type="component" value="Unassembled WGS sequence"/>
</dbReference>
<keyword evidence="6 10" id="KW-0479">Metal-binding</keyword>
<keyword evidence="8 10" id="KW-0460">Magnesium</keyword>
<dbReference type="EMBL" id="JBHTCM010000040">
    <property type="protein sequence ID" value="MFC7335517.1"/>
    <property type="molecule type" value="Genomic_DNA"/>
</dbReference>
<evidence type="ECO:0000256" key="3">
    <source>
        <dbReference type="ARBA" id="ARBA00004818"/>
    </source>
</evidence>
<evidence type="ECO:0000256" key="5">
    <source>
        <dbReference type="ARBA" id="ARBA00013078"/>
    </source>
</evidence>
<dbReference type="RefSeq" id="WP_377361203.1">
    <property type="nucleotide sequence ID" value="NZ_JBHTCM010000040.1"/>
</dbReference>
<dbReference type="Gene3D" id="1.10.150.240">
    <property type="entry name" value="Putative phosphatase, domain 2"/>
    <property type="match status" value="1"/>
</dbReference>
<organism evidence="11 12">
    <name type="scientific">Rhodocista pekingensis</name>
    <dbReference type="NCBI Taxonomy" id="201185"/>
    <lineage>
        <taxon>Bacteria</taxon>
        <taxon>Pseudomonadati</taxon>
        <taxon>Pseudomonadota</taxon>
        <taxon>Alphaproteobacteria</taxon>
        <taxon>Rhodospirillales</taxon>
        <taxon>Azospirillaceae</taxon>
        <taxon>Rhodocista</taxon>
    </lineage>
</organism>
<dbReference type="SFLD" id="SFLDG01135">
    <property type="entry name" value="C1.5.6:_HAD__Beta-PGM__Phospha"/>
    <property type="match status" value="1"/>
</dbReference>
<feature type="binding site" evidence="10">
    <location>
        <position position="20"/>
    </location>
    <ligand>
        <name>Mg(2+)</name>
        <dbReference type="ChEBI" id="CHEBI:18420"/>
    </ligand>
</feature>
<dbReference type="HAMAP" id="MF_00495">
    <property type="entry name" value="GPH_hydrolase_bact"/>
    <property type="match status" value="1"/>
</dbReference>
<dbReference type="NCBIfam" id="TIGR01449">
    <property type="entry name" value="PGP_bact"/>
    <property type="match status" value="1"/>
</dbReference>
<keyword evidence="12" id="KW-1185">Reference proteome</keyword>
<keyword evidence="7 10" id="KW-0378">Hydrolase</keyword>
<dbReference type="InterPro" id="IPR006439">
    <property type="entry name" value="HAD-SF_hydro_IA"/>
</dbReference>
<keyword evidence="9 10" id="KW-0119">Carbohydrate metabolism</keyword>
<dbReference type="EC" id="3.1.3.18" evidence="5 10"/>
<dbReference type="InterPro" id="IPR036412">
    <property type="entry name" value="HAD-like_sf"/>
</dbReference>
<comment type="caution">
    <text evidence="11">The sequence shown here is derived from an EMBL/GenBank/DDBJ whole genome shotgun (WGS) entry which is preliminary data.</text>
</comment>
<feature type="active site" description="Nucleophile" evidence="10">
    <location>
        <position position="18"/>
    </location>
</feature>
<name>A0ABW2KZQ0_9PROT</name>
<dbReference type="PANTHER" id="PTHR43434">
    <property type="entry name" value="PHOSPHOGLYCOLATE PHOSPHATASE"/>
    <property type="match status" value="1"/>
</dbReference>
<evidence type="ECO:0000256" key="1">
    <source>
        <dbReference type="ARBA" id="ARBA00000830"/>
    </source>
</evidence>
<accession>A0ABW2KZQ0</accession>
<evidence type="ECO:0000313" key="12">
    <source>
        <dbReference type="Proteomes" id="UP001596456"/>
    </source>
</evidence>
<dbReference type="SFLD" id="SFLDS00003">
    <property type="entry name" value="Haloacid_Dehalogenase"/>
    <property type="match status" value="1"/>
</dbReference>
<feature type="binding site" evidence="10">
    <location>
        <position position="180"/>
    </location>
    <ligand>
        <name>Mg(2+)</name>
        <dbReference type="ChEBI" id="CHEBI:18420"/>
    </ligand>
</feature>
<comment type="function">
    <text evidence="10">Specifically catalyzes the dephosphorylation of 2-phosphoglycolate. Is involved in the dissimilation of the intracellular 2-phosphoglycolate formed during the DNA repair of 3'-phosphoglycolate ends, a major class of DNA lesions induced by oxidative stress.</text>
</comment>
<comment type="pathway">
    <text evidence="3 10">Organic acid metabolism; glycolate biosynthesis; glycolate from 2-phosphoglycolate: step 1/1.</text>
</comment>
<dbReference type="InterPro" id="IPR037512">
    <property type="entry name" value="PGPase_prok"/>
</dbReference>
<evidence type="ECO:0000256" key="10">
    <source>
        <dbReference type="HAMAP-Rule" id="MF_00495"/>
    </source>
</evidence>
<comment type="similarity">
    <text evidence="4 10">Belongs to the HAD-like hydrolase superfamily. CbbY/CbbZ/Gph/YieH family.</text>
</comment>
<dbReference type="SFLD" id="SFLDG01129">
    <property type="entry name" value="C1.5:_HAD__Beta-PGM__Phosphata"/>
    <property type="match status" value="1"/>
</dbReference>
<comment type="cofactor">
    <cofactor evidence="2 10">
        <name>Mg(2+)</name>
        <dbReference type="ChEBI" id="CHEBI:18420"/>
    </cofactor>
</comment>
<evidence type="ECO:0000256" key="7">
    <source>
        <dbReference type="ARBA" id="ARBA00022801"/>
    </source>
</evidence>
<dbReference type="PANTHER" id="PTHR43434:SF1">
    <property type="entry name" value="PHOSPHOGLYCOLATE PHOSPHATASE"/>
    <property type="match status" value="1"/>
</dbReference>
<evidence type="ECO:0000256" key="9">
    <source>
        <dbReference type="ARBA" id="ARBA00023277"/>
    </source>
</evidence>
<evidence type="ECO:0000256" key="8">
    <source>
        <dbReference type="ARBA" id="ARBA00022842"/>
    </source>
</evidence>
<dbReference type="NCBIfam" id="TIGR01549">
    <property type="entry name" value="HAD-SF-IA-v1"/>
    <property type="match status" value="1"/>
</dbReference>
<dbReference type="Gene3D" id="3.40.50.1000">
    <property type="entry name" value="HAD superfamily/HAD-like"/>
    <property type="match status" value="1"/>
</dbReference>
<proteinExistence type="inferred from homology"/>
<dbReference type="InterPro" id="IPR041492">
    <property type="entry name" value="HAD_2"/>
</dbReference>
<evidence type="ECO:0000313" key="11">
    <source>
        <dbReference type="EMBL" id="MFC7335517.1"/>
    </source>
</evidence>
<dbReference type="GO" id="GO:0008967">
    <property type="term" value="F:phosphoglycolate phosphatase activity"/>
    <property type="evidence" value="ECO:0007669"/>
    <property type="project" value="UniProtKB-EC"/>
</dbReference>
<comment type="catalytic activity">
    <reaction evidence="1 10">
        <text>2-phosphoglycolate + H2O = glycolate + phosphate</text>
        <dbReference type="Rhea" id="RHEA:14369"/>
        <dbReference type="ChEBI" id="CHEBI:15377"/>
        <dbReference type="ChEBI" id="CHEBI:29805"/>
        <dbReference type="ChEBI" id="CHEBI:43474"/>
        <dbReference type="ChEBI" id="CHEBI:58033"/>
        <dbReference type="EC" id="3.1.3.18"/>
    </reaction>
</comment>
<evidence type="ECO:0000256" key="2">
    <source>
        <dbReference type="ARBA" id="ARBA00001946"/>
    </source>
</evidence>
<dbReference type="InterPro" id="IPR050155">
    <property type="entry name" value="HAD-like_hydrolase_sf"/>
</dbReference>
<reference evidence="12" key="1">
    <citation type="journal article" date="2019" name="Int. J. Syst. Evol. Microbiol.">
        <title>The Global Catalogue of Microorganisms (GCM) 10K type strain sequencing project: providing services to taxonomists for standard genome sequencing and annotation.</title>
        <authorList>
            <consortium name="The Broad Institute Genomics Platform"/>
            <consortium name="The Broad Institute Genome Sequencing Center for Infectious Disease"/>
            <person name="Wu L."/>
            <person name="Ma J."/>
        </authorList>
    </citation>
    <scope>NUCLEOTIDE SEQUENCE [LARGE SCALE GENOMIC DNA]</scope>
    <source>
        <strain evidence="12">CGMCC 1.16275</strain>
    </source>
</reference>
<dbReference type="InterPro" id="IPR023198">
    <property type="entry name" value="PGP-like_dom2"/>
</dbReference>
<sequence>MTSRPDRTVQAFPALVFDLDGTLLDSVPDIGQALNRTLTDLGRPTVSAAQVRRFVGDGVRRLVERGLEATGGLPDAAAQDAALDRFMAIYGAIPADPACIFPGVLDTLRALAGAGHSLAVCTNKPEAITRELLRDLGLLELLAAVVGGDTLPQRKPAPEPLLAAIAGMGASPAGALMVGDSENDVATARAAGVPVIAVTYGYSRVPVPELGADHVIDHFDALPGALATLASRRA</sequence>
<protein>
    <recommendedName>
        <fullName evidence="5 10">Phosphoglycolate phosphatase</fullName>
        <shortName evidence="10">PGP</shortName>
        <shortName evidence="10">PGPase</shortName>
        <ecNumber evidence="5 10">3.1.3.18</ecNumber>
    </recommendedName>
</protein>